<evidence type="ECO:0000313" key="1">
    <source>
        <dbReference type="EMBL" id="JAE30816.1"/>
    </source>
</evidence>
<sequence length="31" mass="3696">MLNLLKEFIVDYNCSYIFLILRVLCSVLLVF</sequence>
<accession>A0A0A9H7G9</accession>
<reference evidence="1" key="1">
    <citation type="submission" date="2014-09" db="EMBL/GenBank/DDBJ databases">
        <authorList>
            <person name="Magalhaes I.L.F."/>
            <person name="Oliveira U."/>
            <person name="Santos F.R."/>
            <person name="Vidigal T.H.D.A."/>
            <person name="Brescovit A.D."/>
            <person name="Santos A.J."/>
        </authorList>
    </citation>
    <scope>NUCLEOTIDE SEQUENCE</scope>
    <source>
        <tissue evidence="1">Shoot tissue taken approximately 20 cm above the soil surface</tissue>
    </source>
</reference>
<name>A0A0A9H7G9_ARUDO</name>
<dbReference type="AlphaFoldDB" id="A0A0A9H7G9"/>
<organism evidence="1">
    <name type="scientific">Arundo donax</name>
    <name type="common">Giant reed</name>
    <name type="synonym">Donax arundinaceus</name>
    <dbReference type="NCBI Taxonomy" id="35708"/>
    <lineage>
        <taxon>Eukaryota</taxon>
        <taxon>Viridiplantae</taxon>
        <taxon>Streptophyta</taxon>
        <taxon>Embryophyta</taxon>
        <taxon>Tracheophyta</taxon>
        <taxon>Spermatophyta</taxon>
        <taxon>Magnoliopsida</taxon>
        <taxon>Liliopsida</taxon>
        <taxon>Poales</taxon>
        <taxon>Poaceae</taxon>
        <taxon>PACMAD clade</taxon>
        <taxon>Arundinoideae</taxon>
        <taxon>Arundineae</taxon>
        <taxon>Arundo</taxon>
    </lineage>
</organism>
<reference evidence="1" key="2">
    <citation type="journal article" date="2015" name="Data Brief">
        <title>Shoot transcriptome of the giant reed, Arundo donax.</title>
        <authorList>
            <person name="Barrero R.A."/>
            <person name="Guerrero F.D."/>
            <person name="Moolhuijzen P."/>
            <person name="Goolsby J.A."/>
            <person name="Tidwell J."/>
            <person name="Bellgard S.E."/>
            <person name="Bellgard M.I."/>
        </authorList>
    </citation>
    <scope>NUCLEOTIDE SEQUENCE</scope>
    <source>
        <tissue evidence="1">Shoot tissue taken approximately 20 cm above the soil surface</tissue>
    </source>
</reference>
<proteinExistence type="predicted"/>
<dbReference type="EMBL" id="GBRH01167080">
    <property type="protein sequence ID" value="JAE30816.1"/>
    <property type="molecule type" value="Transcribed_RNA"/>
</dbReference>
<protein>
    <submittedName>
        <fullName evidence="1">Uncharacterized protein</fullName>
    </submittedName>
</protein>